<proteinExistence type="predicted"/>
<gene>
    <name evidence="2" type="ORF">EMPG_12402</name>
</gene>
<dbReference type="Proteomes" id="UP000053573">
    <property type="component" value="Unassembled WGS sequence"/>
</dbReference>
<comment type="caution">
    <text evidence="2">The sequence shown here is derived from an EMBL/GenBank/DDBJ whole genome shotgun (WGS) entry which is preliminary data.</text>
</comment>
<reference evidence="3" key="1">
    <citation type="journal article" date="2015" name="PLoS Genet.">
        <title>The dynamic genome and transcriptome of the human fungal pathogen Blastomyces and close relative Emmonsia.</title>
        <authorList>
            <person name="Munoz J.F."/>
            <person name="Gauthier G.M."/>
            <person name="Desjardins C.A."/>
            <person name="Gallo J.E."/>
            <person name="Holder J."/>
            <person name="Sullivan T.D."/>
            <person name="Marty A.J."/>
            <person name="Carmen J.C."/>
            <person name="Chen Z."/>
            <person name="Ding L."/>
            <person name="Gujja S."/>
            <person name="Magrini V."/>
            <person name="Misas E."/>
            <person name="Mitreva M."/>
            <person name="Priest M."/>
            <person name="Saif S."/>
            <person name="Whiston E.A."/>
            <person name="Young S."/>
            <person name="Zeng Q."/>
            <person name="Goldman W.E."/>
            <person name="Mardis E.R."/>
            <person name="Taylor J.W."/>
            <person name="McEwen J.G."/>
            <person name="Clay O.K."/>
            <person name="Klein B.S."/>
            <person name="Cuomo C.A."/>
        </authorList>
    </citation>
    <scope>NUCLEOTIDE SEQUENCE [LARGE SCALE GENOMIC DNA]</scope>
    <source>
        <strain evidence="3">UAMH 139</strain>
    </source>
</reference>
<evidence type="ECO:0000313" key="2">
    <source>
        <dbReference type="EMBL" id="KLJ12574.1"/>
    </source>
</evidence>
<dbReference type="EMBL" id="LDEV01000798">
    <property type="protein sequence ID" value="KLJ12574.1"/>
    <property type="molecule type" value="Genomic_DNA"/>
</dbReference>
<organism evidence="2 3">
    <name type="scientific">Blastomyces silverae</name>
    <dbReference type="NCBI Taxonomy" id="2060906"/>
    <lineage>
        <taxon>Eukaryota</taxon>
        <taxon>Fungi</taxon>
        <taxon>Dikarya</taxon>
        <taxon>Ascomycota</taxon>
        <taxon>Pezizomycotina</taxon>
        <taxon>Eurotiomycetes</taxon>
        <taxon>Eurotiomycetidae</taxon>
        <taxon>Onygenales</taxon>
        <taxon>Ajellomycetaceae</taxon>
        <taxon>Blastomyces</taxon>
    </lineage>
</organism>
<accession>A0A0H1BM28</accession>
<protein>
    <submittedName>
        <fullName evidence="2">Uncharacterized protein</fullName>
    </submittedName>
</protein>
<keyword evidence="3" id="KW-1185">Reference proteome</keyword>
<evidence type="ECO:0000313" key="3">
    <source>
        <dbReference type="Proteomes" id="UP000053573"/>
    </source>
</evidence>
<feature type="region of interest" description="Disordered" evidence="1">
    <location>
        <begin position="32"/>
        <end position="56"/>
    </location>
</feature>
<name>A0A0H1BM28_9EURO</name>
<sequence length="101" mass="11287">MLGAVAAGNRDKKILEIDLKGKDIKRKIYEERPSRTNEGKVNGTRSMKTPSKPKGEEFQSVAGEEEMVNSQATGCIHETGLLWTTPHKNYLQPLKAQETFV</sequence>
<evidence type="ECO:0000256" key="1">
    <source>
        <dbReference type="SAM" id="MobiDB-lite"/>
    </source>
</evidence>
<dbReference type="AlphaFoldDB" id="A0A0H1BM28"/>